<keyword evidence="2" id="KW-1185">Reference proteome</keyword>
<protein>
    <submittedName>
        <fullName evidence="1">Uncharacterized protein</fullName>
    </submittedName>
</protein>
<comment type="caution">
    <text evidence="1">The sequence shown here is derived from an EMBL/GenBank/DDBJ whole genome shotgun (WGS) entry which is preliminary data.</text>
</comment>
<dbReference type="EMBL" id="BTGU01000016">
    <property type="protein sequence ID" value="GMN43370.1"/>
    <property type="molecule type" value="Genomic_DNA"/>
</dbReference>
<organism evidence="1 2">
    <name type="scientific">Ficus carica</name>
    <name type="common">Common fig</name>
    <dbReference type="NCBI Taxonomy" id="3494"/>
    <lineage>
        <taxon>Eukaryota</taxon>
        <taxon>Viridiplantae</taxon>
        <taxon>Streptophyta</taxon>
        <taxon>Embryophyta</taxon>
        <taxon>Tracheophyta</taxon>
        <taxon>Spermatophyta</taxon>
        <taxon>Magnoliopsida</taxon>
        <taxon>eudicotyledons</taxon>
        <taxon>Gunneridae</taxon>
        <taxon>Pentapetalae</taxon>
        <taxon>rosids</taxon>
        <taxon>fabids</taxon>
        <taxon>Rosales</taxon>
        <taxon>Moraceae</taxon>
        <taxon>Ficeae</taxon>
        <taxon>Ficus</taxon>
    </lineage>
</organism>
<accession>A0AA88A0K1</accession>
<evidence type="ECO:0000313" key="2">
    <source>
        <dbReference type="Proteomes" id="UP001187192"/>
    </source>
</evidence>
<dbReference type="Proteomes" id="UP001187192">
    <property type="component" value="Unassembled WGS sequence"/>
</dbReference>
<gene>
    <name evidence="1" type="ORF">TIFTF001_012576</name>
</gene>
<evidence type="ECO:0000313" key="1">
    <source>
        <dbReference type="EMBL" id="GMN43370.1"/>
    </source>
</evidence>
<dbReference type="AlphaFoldDB" id="A0AA88A0K1"/>
<sequence>MSSCRDPYCHPYVRGLLQLVQLASRECATRGTVSYVGRSNTRITSRFMVLCLVSHNVGPGWDKLNPDDPEEEECLRVAMYFRCSSVTGMI</sequence>
<name>A0AA88A0K1_FICCA</name>
<proteinExistence type="predicted"/>
<reference evidence="1" key="1">
    <citation type="submission" date="2023-07" db="EMBL/GenBank/DDBJ databases">
        <title>draft genome sequence of fig (Ficus carica).</title>
        <authorList>
            <person name="Takahashi T."/>
            <person name="Nishimura K."/>
        </authorList>
    </citation>
    <scope>NUCLEOTIDE SEQUENCE</scope>
</reference>